<dbReference type="OrthoDB" id="9806756at2"/>
<evidence type="ECO:0000256" key="2">
    <source>
        <dbReference type="ARBA" id="ARBA00005215"/>
    </source>
</evidence>
<dbReference type="Gene3D" id="3.40.190.80">
    <property type="match status" value="1"/>
</dbReference>
<sequence length="281" mass="31918">MIAIFNAITNIAEDIEKNVFVDCDRFISSGLTDKEMNEQVRSYCADVIEREFRRTKSIHSFIGRQHKNLKVNNENGKYKVSYVSIDNIDLLDVNFSLGSIFGIYEKQMDAFHLKAAIYVTYGPTFQLVFASKMDGVQYFSFEDGEFIEQDNLTLEKVGKINSTAGLVPEWTPEHKALVDSFFNKGYRLRFSDSLCLDTHQILFKKGGLYSSPATKSFPEGKLFTVFEAFPIAYIIEQAGGRAINKKGRILDMTTTDINATTPIYFGSREEIQIVEDSFLNS</sequence>
<dbReference type="RefSeq" id="WP_138152458.1">
    <property type="nucleotide sequence ID" value="NZ_CBDDKQ010000002.1"/>
</dbReference>
<dbReference type="EMBL" id="VANU01000003">
    <property type="protein sequence ID" value="TLP38463.1"/>
    <property type="molecule type" value="Genomic_DNA"/>
</dbReference>
<dbReference type="Proteomes" id="UP000308901">
    <property type="component" value="Unassembled WGS sequence"/>
</dbReference>
<dbReference type="InterPro" id="IPR033391">
    <property type="entry name" value="FBPase_N"/>
</dbReference>
<dbReference type="GO" id="GO:0006094">
    <property type="term" value="P:gluconeogenesis"/>
    <property type="evidence" value="ECO:0007669"/>
    <property type="project" value="TreeGrafter"/>
</dbReference>
<dbReference type="SUPFAM" id="SSF56655">
    <property type="entry name" value="Carbohydrate phosphatase"/>
    <property type="match status" value="1"/>
</dbReference>
<dbReference type="Pfam" id="PF18913">
    <property type="entry name" value="FBPase_C"/>
    <property type="match status" value="1"/>
</dbReference>
<gene>
    <name evidence="10" type="ORF">FDK22_08310</name>
</gene>
<evidence type="ECO:0000259" key="8">
    <source>
        <dbReference type="Pfam" id="PF00316"/>
    </source>
</evidence>
<feature type="domain" description="Fructose-1-6-bisphosphatase class I N-terminal" evidence="8">
    <location>
        <begin position="43"/>
        <end position="148"/>
    </location>
</feature>
<dbReference type="Pfam" id="PF00316">
    <property type="entry name" value="FBPase"/>
    <property type="match status" value="1"/>
</dbReference>
<dbReference type="GO" id="GO:0005829">
    <property type="term" value="C:cytosol"/>
    <property type="evidence" value="ECO:0007669"/>
    <property type="project" value="TreeGrafter"/>
</dbReference>
<evidence type="ECO:0000256" key="7">
    <source>
        <dbReference type="ARBA" id="ARBA00023277"/>
    </source>
</evidence>
<reference evidence="10 11" key="1">
    <citation type="submission" date="2019-05" db="EMBL/GenBank/DDBJ databases">
        <title>Arcobacter sp. nov., isolated from sea sediment.</title>
        <authorList>
            <person name="Kim W."/>
        </authorList>
    </citation>
    <scope>NUCLEOTIDE SEQUENCE [LARGE SCALE GENOMIC DNA]</scope>
    <source>
        <strain evidence="10 11">CAU 1517</strain>
    </source>
</reference>
<dbReference type="AlphaFoldDB" id="A0A5R8Y1I3"/>
<evidence type="ECO:0000256" key="4">
    <source>
        <dbReference type="ARBA" id="ARBA00022723"/>
    </source>
</evidence>
<evidence type="ECO:0000313" key="11">
    <source>
        <dbReference type="Proteomes" id="UP000308901"/>
    </source>
</evidence>
<evidence type="ECO:0000256" key="6">
    <source>
        <dbReference type="ARBA" id="ARBA00022842"/>
    </source>
</evidence>
<dbReference type="GO" id="GO:0006000">
    <property type="term" value="P:fructose metabolic process"/>
    <property type="evidence" value="ECO:0007669"/>
    <property type="project" value="TreeGrafter"/>
</dbReference>
<dbReference type="PROSITE" id="PS00124">
    <property type="entry name" value="FBPASE"/>
    <property type="match status" value="1"/>
</dbReference>
<name>A0A5R8Y1I3_9BACT</name>
<dbReference type="GO" id="GO:0005986">
    <property type="term" value="P:sucrose biosynthetic process"/>
    <property type="evidence" value="ECO:0007669"/>
    <property type="project" value="TreeGrafter"/>
</dbReference>
<keyword evidence="4" id="KW-0479">Metal-binding</keyword>
<feature type="domain" description="Fructose-1-6-bisphosphatase class 1 C-terminal" evidence="9">
    <location>
        <begin position="158"/>
        <end position="275"/>
    </location>
</feature>
<dbReference type="InterPro" id="IPR044015">
    <property type="entry name" value="FBPase_C_dom"/>
</dbReference>
<dbReference type="GO" id="GO:0046872">
    <property type="term" value="F:metal ion binding"/>
    <property type="evidence" value="ECO:0007669"/>
    <property type="project" value="UniProtKB-KW"/>
</dbReference>
<evidence type="ECO:0000256" key="5">
    <source>
        <dbReference type="ARBA" id="ARBA00022801"/>
    </source>
</evidence>
<evidence type="ECO:0000256" key="3">
    <source>
        <dbReference type="ARBA" id="ARBA00010941"/>
    </source>
</evidence>
<evidence type="ECO:0000256" key="1">
    <source>
        <dbReference type="ARBA" id="ARBA00001946"/>
    </source>
</evidence>
<comment type="caution">
    <text evidence="10">The sequence shown here is derived from an EMBL/GenBank/DDBJ whole genome shotgun (WGS) entry which is preliminary data.</text>
</comment>
<evidence type="ECO:0000313" key="10">
    <source>
        <dbReference type="EMBL" id="TLP38463.1"/>
    </source>
</evidence>
<dbReference type="InterPro" id="IPR000146">
    <property type="entry name" value="FBPase_class-1"/>
</dbReference>
<dbReference type="InterPro" id="IPR020548">
    <property type="entry name" value="Fructose_bisphosphatase_AS"/>
</dbReference>
<evidence type="ECO:0000259" key="9">
    <source>
        <dbReference type="Pfam" id="PF18913"/>
    </source>
</evidence>
<comment type="pathway">
    <text evidence="2">Carbohydrate biosynthesis; Calvin cycle.</text>
</comment>
<dbReference type="PANTHER" id="PTHR11556:SF35">
    <property type="entry name" value="SEDOHEPTULOSE-1,7-BISPHOSPHATASE, CHLOROPLASTIC"/>
    <property type="match status" value="1"/>
</dbReference>
<dbReference type="GO" id="GO:0030388">
    <property type="term" value="P:fructose 1,6-bisphosphate metabolic process"/>
    <property type="evidence" value="ECO:0007669"/>
    <property type="project" value="TreeGrafter"/>
</dbReference>
<protein>
    <submittedName>
        <fullName evidence="10">Fructose-1,6-bisphosphatase</fullName>
    </submittedName>
</protein>
<accession>A0A5R8Y1I3</accession>
<dbReference type="GO" id="GO:0006002">
    <property type="term" value="P:fructose 6-phosphate metabolic process"/>
    <property type="evidence" value="ECO:0007669"/>
    <property type="project" value="TreeGrafter"/>
</dbReference>
<keyword evidence="5" id="KW-0378">Hydrolase</keyword>
<organism evidence="10 11">
    <name type="scientific">Arcobacter arenosus</name>
    <dbReference type="NCBI Taxonomy" id="2576037"/>
    <lineage>
        <taxon>Bacteria</taxon>
        <taxon>Pseudomonadati</taxon>
        <taxon>Campylobacterota</taxon>
        <taxon>Epsilonproteobacteria</taxon>
        <taxon>Campylobacterales</taxon>
        <taxon>Arcobacteraceae</taxon>
        <taxon>Arcobacter</taxon>
    </lineage>
</organism>
<keyword evidence="6" id="KW-0460">Magnesium</keyword>
<proteinExistence type="inferred from homology"/>
<dbReference type="GO" id="GO:0042132">
    <property type="term" value="F:fructose 1,6-bisphosphate 1-phosphatase activity"/>
    <property type="evidence" value="ECO:0007669"/>
    <property type="project" value="TreeGrafter"/>
</dbReference>
<keyword evidence="7" id="KW-0119">Carbohydrate metabolism</keyword>
<comment type="cofactor">
    <cofactor evidence="1">
        <name>Mg(2+)</name>
        <dbReference type="ChEBI" id="CHEBI:18420"/>
    </cofactor>
</comment>
<comment type="similarity">
    <text evidence="3">Belongs to the FBPase class 1 family.</text>
</comment>
<dbReference type="PANTHER" id="PTHR11556">
    <property type="entry name" value="FRUCTOSE-1,6-BISPHOSPHATASE-RELATED"/>
    <property type="match status" value="1"/>
</dbReference>
<dbReference type="Gene3D" id="3.30.540.10">
    <property type="entry name" value="Fructose-1,6-Bisphosphatase, subunit A, domain 1"/>
    <property type="match status" value="1"/>
</dbReference>
<keyword evidence="11" id="KW-1185">Reference proteome</keyword>